<dbReference type="EMBL" id="BDUD01000001">
    <property type="protein sequence ID" value="GBG20551.1"/>
    <property type="molecule type" value="Genomic_DNA"/>
</dbReference>
<protein>
    <submittedName>
        <fullName evidence="1">Uncharacterized protein</fullName>
    </submittedName>
</protein>
<dbReference type="OrthoDB" id="486397at2"/>
<reference evidence="1 2" key="1">
    <citation type="submission" date="2017-06" db="EMBL/GenBank/DDBJ databases">
        <title>Genome sequencing of cyanobaciteial culture collection at National Institute for Environmental Studies (NIES).</title>
        <authorList>
            <person name="Hirose Y."/>
            <person name="Shimura Y."/>
            <person name="Fujisawa T."/>
            <person name="Nakamura Y."/>
            <person name="Kawachi M."/>
        </authorList>
    </citation>
    <scope>NUCLEOTIDE SEQUENCE [LARGE SCALE GENOMIC DNA]</scope>
    <source>
        <strain evidence="1 2">NIES-4072</strain>
    </source>
</reference>
<gene>
    <name evidence="1" type="ORF">NIES4072_42320</name>
</gene>
<organism evidence="1 2">
    <name type="scientific">Nostoc commune NIES-4072</name>
    <dbReference type="NCBI Taxonomy" id="2005467"/>
    <lineage>
        <taxon>Bacteria</taxon>
        <taxon>Bacillati</taxon>
        <taxon>Cyanobacteriota</taxon>
        <taxon>Cyanophyceae</taxon>
        <taxon>Nostocales</taxon>
        <taxon>Nostocaceae</taxon>
        <taxon>Nostoc</taxon>
    </lineage>
</organism>
<accession>A0A2R5FXI6</accession>
<name>A0A2R5FXI6_NOSCO</name>
<keyword evidence="2" id="KW-1185">Reference proteome</keyword>
<dbReference type="AlphaFoldDB" id="A0A2R5FXI6"/>
<evidence type="ECO:0000313" key="1">
    <source>
        <dbReference type="EMBL" id="GBG20551.1"/>
    </source>
</evidence>
<comment type="caution">
    <text evidence="1">The sequence shown here is derived from an EMBL/GenBank/DDBJ whole genome shotgun (WGS) entry which is preliminary data.</text>
</comment>
<dbReference type="RefSeq" id="WP_109010531.1">
    <property type="nucleotide sequence ID" value="NZ_BDUD01000001.1"/>
</dbReference>
<proteinExistence type="predicted"/>
<dbReference type="Proteomes" id="UP000245124">
    <property type="component" value="Unassembled WGS sequence"/>
</dbReference>
<evidence type="ECO:0000313" key="2">
    <source>
        <dbReference type="Proteomes" id="UP000245124"/>
    </source>
</evidence>
<sequence length="60" mass="6883">MLRPSCSDAKIRAVGHRVYNINSGKKITEEKEDREILDREDNPGSTALKYYCQAIKARGW</sequence>